<evidence type="ECO:0000256" key="7">
    <source>
        <dbReference type="ARBA" id="ARBA00022840"/>
    </source>
</evidence>
<proteinExistence type="inferred from homology"/>
<dbReference type="SUPFAM" id="SSF53633">
    <property type="entry name" value="Carbamate kinase-like"/>
    <property type="match status" value="1"/>
</dbReference>
<dbReference type="InterPro" id="IPR036393">
    <property type="entry name" value="AceGlu_kinase-like_sf"/>
</dbReference>
<keyword evidence="5 9" id="KW-0547">Nucleotide-binding</keyword>
<evidence type="ECO:0000256" key="1">
    <source>
        <dbReference type="ARBA" id="ARBA00004828"/>
    </source>
</evidence>
<dbReference type="RefSeq" id="WP_202854668.1">
    <property type="nucleotide sequence ID" value="NZ_JAEUGD010000004.1"/>
</dbReference>
<evidence type="ECO:0000256" key="2">
    <source>
        <dbReference type="ARBA" id="ARBA00022571"/>
    </source>
</evidence>
<dbReference type="AlphaFoldDB" id="A0A937KAY5"/>
<dbReference type="InterPro" id="IPR004662">
    <property type="entry name" value="AcgluKinase_fam"/>
</dbReference>
<dbReference type="InterPro" id="IPR001057">
    <property type="entry name" value="Glu/AcGlu_kinase"/>
</dbReference>
<evidence type="ECO:0000256" key="4">
    <source>
        <dbReference type="ARBA" id="ARBA00022679"/>
    </source>
</evidence>
<dbReference type="GO" id="GO:0005524">
    <property type="term" value="F:ATP binding"/>
    <property type="evidence" value="ECO:0007669"/>
    <property type="project" value="UniProtKB-UniRule"/>
</dbReference>
<dbReference type="Gene3D" id="3.40.1160.10">
    <property type="entry name" value="Acetylglutamate kinase-like"/>
    <property type="match status" value="1"/>
</dbReference>
<sequence length="280" mass="30691">MEEKNSKSKPIIVIKYGGNAMVSENLQRAVLKNICTLKSQGFAVVIVHGGGPFIQEILDQVDIKSEFIHGHRKTTPEALRYVEMALKGRVNGEVVNIINSLGQTAVGLSGRDGKIITAKRYYHEHNDNGNITRMDLGQVGEVSQINPRLIYLLLEQDYIPVITCIAPDKDGNSYNINADLFAGSLAGHLNARVFGVLTDVDGLMKDINNPDSLIREISLQNIKQFIDEGVIKGGMIPKTEACRLAVERGASRATIINGKKPEQILSLMDENQSIGTTIKL</sequence>
<comment type="function">
    <text evidence="9">Catalyzes the ATP-dependent phosphorylation of N-acetyl-L-glutamate.</text>
</comment>
<comment type="caution">
    <text evidence="11">The sequence shown here is derived from an EMBL/GenBank/DDBJ whole genome shotgun (WGS) entry which is preliminary data.</text>
</comment>
<keyword evidence="2 9" id="KW-0055">Arginine biosynthesis</keyword>
<feature type="site" description="Transition state stabilizer" evidence="9">
    <location>
        <position position="238"/>
    </location>
</feature>
<keyword evidence="12" id="KW-1185">Reference proteome</keyword>
<name>A0A937KAY5_9BACT</name>
<feature type="binding site" evidence="9">
    <location>
        <begin position="50"/>
        <end position="51"/>
    </location>
    <ligand>
        <name>substrate</name>
    </ligand>
</feature>
<dbReference type="EC" id="2.7.2.8" evidence="9"/>
<dbReference type="PANTHER" id="PTHR23342">
    <property type="entry name" value="N-ACETYLGLUTAMATE SYNTHASE"/>
    <property type="match status" value="1"/>
</dbReference>
<keyword evidence="4 9" id="KW-0808">Transferase</keyword>
<evidence type="ECO:0000313" key="12">
    <source>
        <dbReference type="Proteomes" id="UP000614216"/>
    </source>
</evidence>
<dbReference type="HAMAP" id="MF_00082">
    <property type="entry name" value="ArgB"/>
    <property type="match status" value="1"/>
</dbReference>
<comment type="similarity">
    <text evidence="9">Belongs to the acetylglutamate kinase family. ArgB subfamily.</text>
</comment>
<evidence type="ECO:0000256" key="3">
    <source>
        <dbReference type="ARBA" id="ARBA00022605"/>
    </source>
</evidence>
<evidence type="ECO:0000259" key="10">
    <source>
        <dbReference type="Pfam" id="PF00696"/>
    </source>
</evidence>
<dbReference type="PIRSF" id="PIRSF000728">
    <property type="entry name" value="NAGK"/>
    <property type="match status" value="1"/>
</dbReference>
<feature type="binding site" evidence="9">
    <location>
        <position position="72"/>
    </location>
    <ligand>
        <name>substrate</name>
    </ligand>
</feature>
<evidence type="ECO:0000256" key="6">
    <source>
        <dbReference type="ARBA" id="ARBA00022777"/>
    </source>
</evidence>
<dbReference type="PRINTS" id="PR00474">
    <property type="entry name" value="GLU5KINASE"/>
</dbReference>
<evidence type="ECO:0000313" key="11">
    <source>
        <dbReference type="EMBL" id="MBL6445129.1"/>
    </source>
</evidence>
<evidence type="ECO:0000256" key="5">
    <source>
        <dbReference type="ARBA" id="ARBA00022741"/>
    </source>
</evidence>
<dbReference type="InterPro" id="IPR001048">
    <property type="entry name" value="Asp/Glu/Uridylate_kinase"/>
</dbReference>
<protein>
    <recommendedName>
        <fullName evidence="9">Acetylglutamate kinase</fullName>
        <ecNumber evidence="9">2.7.2.8</ecNumber>
    </recommendedName>
    <alternativeName>
        <fullName evidence="9">N-acetyl-L-glutamate 5-phosphotransferase</fullName>
    </alternativeName>
    <alternativeName>
        <fullName evidence="9">NAG kinase</fullName>
        <shortName evidence="9">NAGK</shortName>
    </alternativeName>
</protein>
<evidence type="ECO:0000256" key="9">
    <source>
        <dbReference type="HAMAP-Rule" id="MF_00082"/>
    </source>
</evidence>
<keyword evidence="6 9" id="KW-0418">Kinase</keyword>
<gene>
    <name evidence="9 11" type="primary">argB</name>
    <name evidence="11" type="ORF">JMN32_02340</name>
</gene>
<reference evidence="11" key="1">
    <citation type="submission" date="2021-01" db="EMBL/GenBank/DDBJ databases">
        <title>Fulvivirga kasyanovii gen. nov., sp nov., a novel member of the phylum Bacteroidetes isolated from seawater in a mussel farm.</title>
        <authorList>
            <person name="Zhao L.-H."/>
            <person name="Wang Z.-J."/>
        </authorList>
    </citation>
    <scope>NUCLEOTIDE SEQUENCE</scope>
    <source>
        <strain evidence="11">29W222</strain>
    </source>
</reference>
<keyword evidence="3 9" id="KW-0028">Amino-acid biosynthesis</keyword>
<accession>A0A937KAY5</accession>
<comment type="pathway">
    <text evidence="1 9">Amino-acid biosynthesis; L-arginine biosynthesis; N(2)-acetyl-L-ornithine from L-glutamate: step 2/4.</text>
</comment>
<dbReference type="GO" id="GO:0042450">
    <property type="term" value="P:L-arginine biosynthetic process via ornithine"/>
    <property type="evidence" value="ECO:0007669"/>
    <property type="project" value="UniProtKB-UniRule"/>
</dbReference>
<dbReference type="EMBL" id="JAEUGD010000004">
    <property type="protein sequence ID" value="MBL6445129.1"/>
    <property type="molecule type" value="Genomic_DNA"/>
</dbReference>
<keyword evidence="9" id="KW-0963">Cytoplasm</keyword>
<comment type="catalytic activity">
    <reaction evidence="8 9">
        <text>N-acetyl-L-glutamate + ATP = N-acetyl-L-glutamyl 5-phosphate + ADP</text>
        <dbReference type="Rhea" id="RHEA:14629"/>
        <dbReference type="ChEBI" id="CHEBI:30616"/>
        <dbReference type="ChEBI" id="CHEBI:44337"/>
        <dbReference type="ChEBI" id="CHEBI:57936"/>
        <dbReference type="ChEBI" id="CHEBI:456216"/>
        <dbReference type="EC" id="2.7.2.8"/>
    </reaction>
</comment>
<dbReference type="NCBIfam" id="TIGR00761">
    <property type="entry name" value="argB"/>
    <property type="match status" value="1"/>
</dbReference>
<feature type="site" description="Transition state stabilizer" evidence="9">
    <location>
        <position position="15"/>
    </location>
</feature>
<dbReference type="PANTHER" id="PTHR23342:SF0">
    <property type="entry name" value="N-ACETYLGLUTAMATE SYNTHASE, MITOCHONDRIAL"/>
    <property type="match status" value="1"/>
</dbReference>
<dbReference type="GO" id="GO:0003991">
    <property type="term" value="F:acetylglutamate kinase activity"/>
    <property type="evidence" value="ECO:0007669"/>
    <property type="project" value="UniProtKB-UniRule"/>
</dbReference>
<dbReference type="Pfam" id="PF00696">
    <property type="entry name" value="AA_kinase"/>
    <property type="match status" value="1"/>
</dbReference>
<comment type="subcellular location">
    <subcellularLocation>
        <location evidence="9">Cytoplasm</location>
    </subcellularLocation>
</comment>
<dbReference type="FunFam" id="3.40.1160.10:FF:000004">
    <property type="entry name" value="Acetylglutamate kinase"/>
    <property type="match status" value="1"/>
</dbReference>
<feature type="domain" description="Aspartate/glutamate/uridylate kinase" evidence="10">
    <location>
        <begin position="11"/>
        <end position="257"/>
    </location>
</feature>
<dbReference type="InterPro" id="IPR037528">
    <property type="entry name" value="ArgB"/>
</dbReference>
<evidence type="ECO:0000256" key="8">
    <source>
        <dbReference type="ARBA" id="ARBA00048141"/>
    </source>
</evidence>
<keyword evidence="7 9" id="KW-0067">ATP-binding</keyword>
<dbReference type="Proteomes" id="UP000614216">
    <property type="component" value="Unassembled WGS sequence"/>
</dbReference>
<organism evidence="11 12">
    <name type="scientific">Fulvivirga marina</name>
    <dbReference type="NCBI Taxonomy" id="2494733"/>
    <lineage>
        <taxon>Bacteria</taxon>
        <taxon>Pseudomonadati</taxon>
        <taxon>Bacteroidota</taxon>
        <taxon>Cytophagia</taxon>
        <taxon>Cytophagales</taxon>
        <taxon>Fulvivirgaceae</taxon>
        <taxon>Fulvivirga</taxon>
    </lineage>
</organism>
<feature type="binding site" evidence="9">
    <location>
        <position position="175"/>
    </location>
    <ligand>
        <name>substrate</name>
    </ligand>
</feature>
<dbReference type="GO" id="GO:0005737">
    <property type="term" value="C:cytoplasm"/>
    <property type="evidence" value="ECO:0007669"/>
    <property type="project" value="UniProtKB-SubCell"/>
</dbReference>